<evidence type="ECO:0000313" key="2">
    <source>
        <dbReference type="Proteomes" id="UP000704712"/>
    </source>
</evidence>
<gene>
    <name evidence="1" type="ORF">GN958_ATG07888</name>
</gene>
<name>A0A8S9UUD7_PHYIN</name>
<proteinExistence type="predicted"/>
<protein>
    <submittedName>
        <fullName evidence="1">Uncharacterized protein</fullName>
    </submittedName>
</protein>
<dbReference type="AlphaFoldDB" id="A0A8S9UUD7"/>
<reference evidence="1" key="1">
    <citation type="submission" date="2020-03" db="EMBL/GenBank/DDBJ databases">
        <title>Hybrid Assembly of Korean Phytophthora infestans isolates.</title>
        <authorList>
            <person name="Prokchorchik M."/>
            <person name="Lee Y."/>
            <person name="Seo J."/>
            <person name="Cho J.-H."/>
            <person name="Park Y.-E."/>
            <person name="Jang D.-C."/>
            <person name="Im J.-S."/>
            <person name="Choi J.-G."/>
            <person name="Park H.-J."/>
            <person name="Lee G.-B."/>
            <person name="Lee Y.-G."/>
            <person name="Hong S.-Y."/>
            <person name="Cho K."/>
            <person name="Sohn K.H."/>
        </authorList>
    </citation>
    <scope>NUCLEOTIDE SEQUENCE</scope>
    <source>
        <strain evidence="1">KR_2_A2</strain>
    </source>
</reference>
<accession>A0A8S9UUD7</accession>
<sequence length="106" mass="12262">MMRRRESNLTLDEEEDVAVEIERIEHPWMAVALFEQLWINATQQVSSSCTFTKYTRKAASKGDRTPRTHDTEAEVADATSFQQQFLRALGDDLVVFPQKSEHDKFV</sequence>
<comment type="caution">
    <text evidence="1">The sequence shown here is derived from an EMBL/GenBank/DDBJ whole genome shotgun (WGS) entry which is preliminary data.</text>
</comment>
<evidence type="ECO:0000313" key="1">
    <source>
        <dbReference type="EMBL" id="KAF4142902.1"/>
    </source>
</evidence>
<organism evidence="1 2">
    <name type="scientific">Phytophthora infestans</name>
    <name type="common">Potato late blight agent</name>
    <name type="synonym">Botrytis infestans</name>
    <dbReference type="NCBI Taxonomy" id="4787"/>
    <lineage>
        <taxon>Eukaryota</taxon>
        <taxon>Sar</taxon>
        <taxon>Stramenopiles</taxon>
        <taxon>Oomycota</taxon>
        <taxon>Peronosporomycetes</taxon>
        <taxon>Peronosporales</taxon>
        <taxon>Peronosporaceae</taxon>
        <taxon>Phytophthora</taxon>
    </lineage>
</organism>
<dbReference type="EMBL" id="JAACNO010001130">
    <property type="protein sequence ID" value="KAF4142902.1"/>
    <property type="molecule type" value="Genomic_DNA"/>
</dbReference>
<dbReference type="Proteomes" id="UP000704712">
    <property type="component" value="Unassembled WGS sequence"/>
</dbReference>